<organism evidence="2">
    <name type="scientific">Glycine max</name>
    <name type="common">Soybean</name>
    <name type="synonym">Glycine hispida</name>
    <dbReference type="NCBI Taxonomy" id="3847"/>
    <lineage>
        <taxon>Eukaryota</taxon>
        <taxon>Viridiplantae</taxon>
        <taxon>Streptophyta</taxon>
        <taxon>Embryophyta</taxon>
        <taxon>Tracheophyta</taxon>
        <taxon>Spermatophyta</taxon>
        <taxon>Magnoliopsida</taxon>
        <taxon>eudicotyledons</taxon>
        <taxon>Gunneridae</taxon>
        <taxon>Pentapetalae</taxon>
        <taxon>rosids</taxon>
        <taxon>fabids</taxon>
        <taxon>Fabales</taxon>
        <taxon>Fabaceae</taxon>
        <taxon>Papilionoideae</taxon>
        <taxon>50 kb inversion clade</taxon>
        <taxon>NPAAA clade</taxon>
        <taxon>indigoferoid/millettioid clade</taxon>
        <taxon>Phaseoleae</taxon>
        <taxon>Glycine</taxon>
        <taxon>Glycine subgen. Soja</taxon>
    </lineage>
</organism>
<evidence type="ECO:0000313" key="3">
    <source>
        <dbReference type="EnsemblPlants" id="KRH49839"/>
    </source>
</evidence>
<evidence type="ECO:0000313" key="2">
    <source>
        <dbReference type="EMBL" id="KRH49839.1"/>
    </source>
</evidence>
<reference evidence="3" key="2">
    <citation type="submission" date="2018-02" db="UniProtKB">
        <authorList>
            <consortium name="EnsemblPlants"/>
        </authorList>
    </citation>
    <scope>IDENTIFICATION</scope>
    <source>
        <strain evidence="3">Williams 82</strain>
    </source>
</reference>
<dbReference type="EnsemblPlants" id="KRH49839">
    <property type="protein sequence ID" value="KRH49839"/>
    <property type="gene ID" value="GLYMA_07G182500"/>
</dbReference>
<keyword evidence="1" id="KW-0472">Membrane</keyword>
<dbReference type="AlphaFoldDB" id="A0A0R0JFI8"/>
<gene>
    <name evidence="2" type="ORF">GLYMA_07G182500</name>
</gene>
<dbReference type="Gramene" id="KRH49839">
    <property type="protein sequence ID" value="KRH49839"/>
    <property type="gene ID" value="GLYMA_07G182500"/>
</dbReference>
<sequence length="76" mass="8866">MCSFNCASYSLFLFCKYHQSFSSCDIWYYFKIYKSTLIPVYYAKVSVIPMCMNVVLFLPVDFLIFGLSVQIGVKEN</sequence>
<feature type="transmembrane region" description="Helical" evidence="1">
    <location>
        <begin position="47"/>
        <end position="69"/>
    </location>
</feature>
<evidence type="ECO:0000313" key="4">
    <source>
        <dbReference type="Proteomes" id="UP000008827"/>
    </source>
</evidence>
<keyword evidence="1" id="KW-0812">Transmembrane</keyword>
<proteinExistence type="predicted"/>
<reference evidence="2" key="3">
    <citation type="submission" date="2018-07" db="EMBL/GenBank/DDBJ databases">
        <title>WGS assembly of Glycine max.</title>
        <authorList>
            <person name="Schmutz J."/>
            <person name="Cannon S."/>
            <person name="Schlueter J."/>
            <person name="Ma J."/>
            <person name="Mitros T."/>
            <person name="Nelson W."/>
            <person name="Hyten D."/>
            <person name="Song Q."/>
            <person name="Thelen J."/>
            <person name="Cheng J."/>
            <person name="Xu D."/>
            <person name="Hellsten U."/>
            <person name="May G."/>
            <person name="Yu Y."/>
            <person name="Sakurai T."/>
            <person name="Umezawa T."/>
            <person name="Bhattacharyya M."/>
            <person name="Sandhu D."/>
            <person name="Valliyodan B."/>
            <person name="Lindquist E."/>
            <person name="Peto M."/>
            <person name="Grant D."/>
            <person name="Shu S."/>
            <person name="Goodstein D."/>
            <person name="Barry K."/>
            <person name="Futrell-Griggs M."/>
            <person name="Abernathy B."/>
            <person name="Du J."/>
            <person name="Tian Z."/>
            <person name="Zhu L."/>
            <person name="Gill N."/>
            <person name="Joshi T."/>
            <person name="Libault M."/>
            <person name="Sethuraman A."/>
            <person name="Zhang X."/>
            <person name="Shinozaki K."/>
            <person name="Nguyen H."/>
            <person name="Wing R."/>
            <person name="Cregan P."/>
            <person name="Specht J."/>
            <person name="Grimwood J."/>
            <person name="Rokhsar D."/>
            <person name="Stacey G."/>
            <person name="Shoemaker R."/>
            <person name="Jackson S."/>
        </authorList>
    </citation>
    <scope>NUCLEOTIDE SEQUENCE</scope>
    <source>
        <tissue evidence="2">Callus</tissue>
    </source>
</reference>
<protein>
    <submittedName>
        <fullName evidence="2 3">Uncharacterized protein</fullName>
    </submittedName>
</protein>
<dbReference type="Proteomes" id="UP000008827">
    <property type="component" value="Chromosome 7"/>
</dbReference>
<dbReference type="InParanoid" id="A0A0R0JFI8"/>
<reference evidence="2 3" key="1">
    <citation type="journal article" date="2010" name="Nature">
        <title>Genome sequence of the palaeopolyploid soybean.</title>
        <authorList>
            <person name="Schmutz J."/>
            <person name="Cannon S.B."/>
            <person name="Schlueter J."/>
            <person name="Ma J."/>
            <person name="Mitros T."/>
            <person name="Nelson W."/>
            <person name="Hyten D.L."/>
            <person name="Song Q."/>
            <person name="Thelen J.J."/>
            <person name="Cheng J."/>
            <person name="Xu D."/>
            <person name="Hellsten U."/>
            <person name="May G.D."/>
            <person name="Yu Y."/>
            <person name="Sakurai T."/>
            <person name="Umezawa T."/>
            <person name="Bhattacharyya M.K."/>
            <person name="Sandhu D."/>
            <person name="Valliyodan B."/>
            <person name="Lindquist E."/>
            <person name="Peto M."/>
            <person name="Grant D."/>
            <person name="Shu S."/>
            <person name="Goodstein D."/>
            <person name="Barry K."/>
            <person name="Futrell-Griggs M."/>
            <person name="Abernathy B."/>
            <person name="Du J."/>
            <person name="Tian Z."/>
            <person name="Zhu L."/>
            <person name="Gill N."/>
            <person name="Joshi T."/>
            <person name="Libault M."/>
            <person name="Sethuraman A."/>
            <person name="Zhang X.-C."/>
            <person name="Shinozaki K."/>
            <person name="Nguyen H.T."/>
            <person name="Wing R.A."/>
            <person name="Cregan P."/>
            <person name="Specht J."/>
            <person name="Grimwood J."/>
            <person name="Rokhsar D."/>
            <person name="Stacey G."/>
            <person name="Shoemaker R.C."/>
            <person name="Jackson S.A."/>
        </authorList>
    </citation>
    <scope>NUCLEOTIDE SEQUENCE [LARGE SCALE GENOMIC DNA]</scope>
    <source>
        <strain evidence="3">cv. Williams 82</strain>
        <tissue evidence="2">Callus</tissue>
    </source>
</reference>
<keyword evidence="4" id="KW-1185">Reference proteome</keyword>
<evidence type="ECO:0000256" key="1">
    <source>
        <dbReference type="SAM" id="Phobius"/>
    </source>
</evidence>
<keyword evidence="1" id="KW-1133">Transmembrane helix</keyword>
<dbReference type="EMBL" id="CM000840">
    <property type="protein sequence ID" value="KRH49839.1"/>
    <property type="molecule type" value="Genomic_DNA"/>
</dbReference>
<accession>A0A0R0JFI8</accession>
<name>A0A0R0JFI8_SOYBN</name>